<name>A0A0E3V1R8_9BURK</name>
<protein>
    <submittedName>
        <fullName evidence="1">Uncharacterized protein</fullName>
    </submittedName>
</protein>
<evidence type="ECO:0000313" key="2">
    <source>
        <dbReference type="Proteomes" id="UP000061135"/>
    </source>
</evidence>
<dbReference type="PATRIC" id="fig|576611.7.peg.1397"/>
<keyword evidence="2" id="KW-1185">Reference proteome</keyword>
<dbReference type="AlphaFoldDB" id="A0A0E3V1R8"/>
<dbReference type="KEGG" id="pdq:CL55_00013750"/>
<dbReference type="HOGENOM" id="CLU_1194001_0_0_4"/>
<dbReference type="Proteomes" id="UP000061135">
    <property type="component" value="Chromosome"/>
</dbReference>
<dbReference type="RefSeq" id="WP_205621266.1">
    <property type="nucleotide sequence ID" value="NZ_CP007501.1"/>
</dbReference>
<proteinExistence type="predicted"/>
<gene>
    <name evidence="1" type="ORF">CL55_00013750</name>
</gene>
<organism evidence="1 2">
    <name type="scientific">Polynucleobacter duraquae</name>
    <dbReference type="NCBI Taxonomy" id="1835254"/>
    <lineage>
        <taxon>Bacteria</taxon>
        <taxon>Pseudomonadati</taxon>
        <taxon>Pseudomonadota</taxon>
        <taxon>Betaproteobacteria</taxon>
        <taxon>Burkholderiales</taxon>
        <taxon>Burkholderiaceae</taxon>
        <taxon>Polynucleobacter</taxon>
    </lineage>
</organism>
<reference evidence="1 2" key="1">
    <citation type="submission" date="2014-03" db="EMBL/GenBank/DDBJ databases">
        <title>Genome of Polynucleobacter strain MWH-MoK4.</title>
        <authorList>
            <person name="Hahn M.W."/>
        </authorList>
    </citation>
    <scope>NUCLEOTIDE SEQUENCE [LARGE SCALE GENOMIC DNA]</scope>
    <source>
        <strain evidence="1 2">MWH-MoK4</strain>
    </source>
</reference>
<dbReference type="STRING" id="1835254.CL55_00013750"/>
<evidence type="ECO:0000313" key="1">
    <source>
        <dbReference type="EMBL" id="AKD25708.1"/>
    </source>
</evidence>
<sequence>MAVELLQVNAIRRLFLSLSPALLVACIASQPYPASTPLPQPINPPKVRAPQVGQQWVYNVRNVFNQELVDIVTERVVSVGPQVRIERSGLKAGPLPDEIQQPWGYIVQDPHWNPSQRFLQPIPLWPEQLAPGWSGFYRNRYQVLGYPDNDYYWGLNITAVGWEGVSTPAGQFPVLKYQSEAPYFTSNDFSRVANYRQEDIWFSPEIGRWVIRRGYGRYLWADMFWSNALWEDYLEWELVSWK</sequence>
<accession>A0A0E3V1R8</accession>
<dbReference type="EMBL" id="CP007501">
    <property type="protein sequence ID" value="AKD25708.1"/>
    <property type="molecule type" value="Genomic_DNA"/>
</dbReference>